<dbReference type="PROSITE" id="PS51203">
    <property type="entry name" value="CS"/>
    <property type="match status" value="1"/>
</dbReference>
<evidence type="ECO:0000259" key="4">
    <source>
        <dbReference type="PROSITE" id="PS51203"/>
    </source>
</evidence>
<dbReference type="Proteomes" id="UP000631114">
    <property type="component" value="Unassembled WGS sequence"/>
</dbReference>
<feature type="compositionally biased region" description="Polar residues" evidence="2">
    <location>
        <begin position="153"/>
        <end position="164"/>
    </location>
</feature>
<dbReference type="Pfam" id="PF04969">
    <property type="entry name" value="CS"/>
    <property type="match status" value="1"/>
</dbReference>
<evidence type="ECO:0000259" key="3">
    <source>
        <dbReference type="PROSITE" id="PS51048"/>
    </source>
</evidence>
<sequence>MASEMEKKAKEAFVDDNLELAVDLYSQAIDMDGNNADLFADRAQANIKLSNFTEAVSDANRAIELDTSMAKAYLRKGTACLKLEEFQTAKAALEAGASLAPGDARFSNLIKECDQRIAEELGDLTKQPVGNVAPVAASPSVSANSADGKSDENSTLSHQATVTTPAKPKFRHEFYQKPEEVVVTVFAKGVPAKYVVVDFGEQILSVTIDIPGEDVYHFQPRLFGKYPVLLYNTPFHVRLYGKQIKPENCRYQVLSTKIEVRLAKAEAINWTSLEFTKEQVVSQKLNTSSAGEAGRPTYPSSKSKSRGVNWDKIEAQVKKEEKEEKLDGDAALNKFFRDIYQGSDDDIRRAMSKSFVESNGTVLSTNWKEVGAKKVEGSPPDGMEMKKWEY</sequence>
<evidence type="ECO:0000313" key="5">
    <source>
        <dbReference type="EMBL" id="KAF9618026.1"/>
    </source>
</evidence>
<feature type="domain" description="SGS" evidence="3">
    <location>
        <begin position="297"/>
        <end position="390"/>
    </location>
</feature>
<dbReference type="InterPro" id="IPR007052">
    <property type="entry name" value="CS_dom"/>
</dbReference>
<comment type="similarity">
    <text evidence="1">Belongs to the SGT1 family.</text>
</comment>
<dbReference type="InterPro" id="IPR019734">
    <property type="entry name" value="TPR_rpt"/>
</dbReference>
<dbReference type="SUPFAM" id="SSF49764">
    <property type="entry name" value="HSP20-like chaperones"/>
    <property type="match status" value="1"/>
</dbReference>
<dbReference type="InterPro" id="IPR044563">
    <property type="entry name" value="Sgt1-like"/>
</dbReference>
<dbReference type="Gene3D" id="2.60.40.790">
    <property type="match status" value="1"/>
</dbReference>
<keyword evidence="6" id="KW-1185">Reference proteome</keyword>
<evidence type="ECO:0000313" key="6">
    <source>
        <dbReference type="Proteomes" id="UP000631114"/>
    </source>
</evidence>
<dbReference type="Pfam" id="PF05002">
    <property type="entry name" value="SGS"/>
    <property type="match status" value="1"/>
</dbReference>
<dbReference type="AlphaFoldDB" id="A0A835MBU0"/>
<feature type="compositionally biased region" description="Low complexity" evidence="2">
    <location>
        <begin position="135"/>
        <end position="146"/>
    </location>
</feature>
<feature type="region of interest" description="Disordered" evidence="2">
    <location>
        <begin position="286"/>
        <end position="309"/>
    </location>
</feature>
<gene>
    <name evidence="5" type="ORF">IFM89_039423</name>
</gene>
<comment type="caution">
    <text evidence="5">The sequence shown here is derived from an EMBL/GenBank/DDBJ whole genome shotgun (WGS) entry which is preliminary data.</text>
</comment>
<dbReference type="EMBL" id="JADFTS010000003">
    <property type="protein sequence ID" value="KAF9618026.1"/>
    <property type="molecule type" value="Genomic_DNA"/>
</dbReference>
<dbReference type="InterPro" id="IPR008978">
    <property type="entry name" value="HSP20-like_chaperone"/>
</dbReference>
<dbReference type="Gene3D" id="1.25.40.10">
    <property type="entry name" value="Tetratricopeptide repeat domain"/>
    <property type="match status" value="1"/>
</dbReference>
<dbReference type="Pfam" id="PF13181">
    <property type="entry name" value="TPR_8"/>
    <property type="match status" value="1"/>
</dbReference>
<dbReference type="GO" id="GO:0051087">
    <property type="term" value="F:protein-folding chaperone binding"/>
    <property type="evidence" value="ECO:0007669"/>
    <property type="project" value="InterPro"/>
</dbReference>
<dbReference type="OrthoDB" id="1898560at2759"/>
<evidence type="ECO:0000256" key="2">
    <source>
        <dbReference type="SAM" id="MobiDB-lite"/>
    </source>
</evidence>
<organism evidence="5 6">
    <name type="scientific">Coptis chinensis</name>
    <dbReference type="NCBI Taxonomy" id="261450"/>
    <lineage>
        <taxon>Eukaryota</taxon>
        <taxon>Viridiplantae</taxon>
        <taxon>Streptophyta</taxon>
        <taxon>Embryophyta</taxon>
        <taxon>Tracheophyta</taxon>
        <taxon>Spermatophyta</taxon>
        <taxon>Magnoliopsida</taxon>
        <taxon>Ranunculales</taxon>
        <taxon>Ranunculaceae</taxon>
        <taxon>Coptidoideae</taxon>
        <taxon>Coptis</taxon>
    </lineage>
</organism>
<name>A0A835MBU0_9MAGN</name>
<dbReference type="PROSITE" id="PS51048">
    <property type="entry name" value="SGS"/>
    <property type="match status" value="1"/>
</dbReference>
<proteinExistence type="inferred from homology"/>
<dbReference type="SMART" id="SM00028">
    <property type="entry name" value="TPR"/>
    <property type="match status" value="3"/>
</dbReference>
<protein>
    <submittedName>
        <fullName evidence="5">Uncharacterized protein</fullName>
    </submittedName>
</protein>
<dbReference type="InterPro" id="IPR007699">
    <property type="entry name" value="SGS_dom"/>
</dbReference>
<feature type="domain" description="CS" evidence="4">
    <location>
        <begin position="167"/>
        <end position="274"/>
    </location>
</feature>
<dbReference type="CDD" id="cd06466">
    <property type="entry name" value="p23_CS_SGT1_like"/>
    <property type="match status" value="1"/>
</dbReference>
<dbReference type="PANTHER" id="PTHR45862">
    <property type="entry name" value="PROTEIN SGT1 HOMOLOG"/>
    <property type="match status" value="1"/>
</dbReference>
<evidence type="ECO:0000256" key="1">
    <source>
        <dbReference type="ARBA" id="ARBA00008509"/>
    </source>
</evidence>
<reference evidence="5 6" key="1">
    <citation type="submission" date="2020-10" db="EMBL/GenBank/DDBJ databases">
        <title>The Coptis chinensis genome and diversification of protoberbering-type alkaloids.</title>
        <authorList>
            <person name="Wang B."/>
            <person name="Shu S."/>
            <person name="Song C."/>
            <person name="Liu Y."/>
        </authorList>
    </citation>
    <scope>NUCLEOTIDE SEQUENCE [LARGE SCALE GENOMIC DNA]</scope>
    <source>
        <strain evidence="5">HL-2020</strain>
        <tissue evidence="5">Leaf</tissue>
    </source>
</reference>
<dbReference type="InterPro" id="IPR011990">
    <property type="entry name" value="TPR-like_helical_dom_sf"/>
</dbReference>
<feature type="region of interest" description="Disordered" evidence="2">
    <location>
        <begin position="135"/>
        <end position="164"/>
    </location>
</feature>
<dbReference type="FunFam" id="1.25.40.10:FF:000778">
    <property type="entry name" value="Protein SGT1 homolog"/>
    <property type="match status" value="1"/>
</dbReference>
<accession>A0A835MBU0</accession>
<dbReference type="SUPFAM" id="SSF48452">
    <property type="entry name" value="TPR-like"/>
    <property type="match status" value="1"/>
</dbReference>